<evidence type="ECO:0000313" key="5">
    <source>
        <dbReference type="EMBL" id="CAE4603608.1"/>
    </source>
</evidence>
<sequence>MVEETDIKKMKGKSFSACHATFSNFFQKNALPPQQNLTKSTRDTKIAVQDLRDALEKRGLSTDGLKADLVTRLQARLDEEEFLSPASAHTSTAPPASSPEKEVEPEKEPEPEAPKAEETPSPEKNEPQQEKKAKTEEKKATVMSSQETAKLTFEEKLQKRAARFGTAPKPNPPPSKKAKPSFQKKESGETALLPKEEIEKRLARAKKYGVTGPKVDELKSMLRRHRFGCSN</sequence>
<evidence type="ECO:0000256" key="1">
    <source>
        <dbReference type="ARBA" id="ARBA00022553"/>
    </source>
</evidence>
<dbReference type="SMART" id="SM00513">
    <property type="entry name" value="SAP"/>
    <property type="match status" value="1"/>
</dbReference>
<feature type="region of interest" description="Disordered" evidence="3">
    <location>
        <begin position="80"/>
        <end position="198"/>
    </location>
</feature>
<protein>
    <recommendedName>
        <fullName evidence="4">SAP domain-containing protein</fullName>
    </recommendedName>
</protein>
<name>A0A7S4R522_9STRA</name>
<feature type="domain" description="SAP" evidence="4">
    <location>
        <begin position="43"/>
        <end position="77"/>
    </location>
</feature>
<dbReference type="GO" id="GO:0005634">
    <property type="term" value="C:nucleus"/>
    <property type="evidence" value="ECO:0007669"/>
    <property type="project" value="TreeGrafter"/>
</dbReference>
<dbReference type="EMBL" id="HBNS01016240">
    <property type="protein sequence ID" value="CAE4603608.1"/>
    <property type="molecule type" value="Transcribed_RNA"/>
</dbReference>
<dbReference type="Pfam" id="PF02037">
    <property type="entry name" value="SAP"/>
    <property type="match status" value="1"/>
</dbReference>
<dbReference type="InterPro" id="IPR036361">
    <property type="entry name" value="SAP_dom_sf"/>
</dbReference>
<dbReference type="PROSITE" id="PS50800">
    <property type="entry name" value="SAP"/>
    <property type="match status" value="1"/>
</dbReference>
<keyword evidence="1" id="KW-0597">Phosphoprotein</keyword>
<evidence type="ECO:0000256" key="3">
    <source>
        <dbReference type="SAM" id="MobiDB-lite"/>
    </source>
</evidence>
<evidence type="ECO:0000256" key="2">
    <source>
        <dbReference type="ARBA" id="ARBA00046328"/>
    </source>
</evidence>
<gene>
    <name evidence="5" type="ORF">DBRI00130_LOCUS13026</name>
</gene>
<dbReference type="PANTHER" id="PTHR46551">
    <property type="entry name" value="SAP DOMAIN-CONTAINING RIBONUCLEOPROTEIN"/>
    <property type="match status" value="1"/>
</dbReference>
<dbReference type="GO" id="GO:0016973">
    <property type="term" value="P:poly(A)+ mRNA export from nucleus"/>
    <property type="evidence" value="ECO:0007669"/>
    <property type="project" value="TreeGrafter"/>
</dbReference>
<dbReference type="AlphaFoldDB" id="A0A7S4R522"/>
<dbReference type="InterPro" id="IPR003034">
    <property type="entry name" value="SAP_dom"/>
</dbReference>
<accession>A0A7S4R522</accession>
<evidence type="ECO:0000259" key="4">
    <source>
        <dbReference type="PROSITE" id="PS50800"/>
    </source>
</evidence>
<feature type="compositionally biased region" description="Basic and acidic residues" evidence="3">
    <location>
        <begin position="183"/>
        <end position="198"/>
    </location>
</feature>
<feature type="compositionally biased region" description="Low complexity" evidence="3">
    <location>
        <begin position="84"/>
        <end position="95"/>
    </location>
</feature>
<organism evidence="5">
    <name type="scientific">Ditylum brightwellii</name>
    <dbReference type="NCBI Taxonomy" id="49249"/>
    <lineage>
        <taxon>Eukaryota</taxon>
        <taxon>Sar</taxon>
        <taxon>Stramenopiles</taxon>
        <taxon>Ochrophyta</taxon>
        <taxon>Bacillariophyta</taxon>
        <taxon>Mediophyceae</taxon>
        <taxon>Lithodesmiophycidae</taxon>
        <taxon>Lithodesmiales</taxon>
        <taxon>Lithodesmiaceae</taxon>
        <taxon>Ditylum</taxon>
    </lineage>
</organism>
<feature type="compositionally biased region" description="Basic and acidic residues" evidence="3">
    <location>
        <begin position="99"/>
        <end position="140"/>
    </location>
</feature>
<reference evidence="5" key="1">
    <citation type="submission" date="2021-01" db="EMBL/GenBank/DDBJ databases">
        <authorList>
            <person name="Corre E."/>
            <person name="Pelletier E."/>
            <person name="Niang G."/>
            <person name="Scheremetjew M."/>
            <person name="Finn R."/>
            <person name="Kale V."/>
            <person name="Holt S."/>
            <person name="Cochrane G."/>
            <person name="Meng A."/>
            <person name="Brown T."/>
            <person name="Cohen L."/>
        </authorList>
    </citation>
    <scope>NUCLEOTIDE SEQUENCE</scope>
    <source>
        <strain evidence="5">GSO104</strain>
    </source>
</reference>
<comment type="similarity">
    <text evidence="2">Belongs to the SAP domain-containing ribonucleoprotein family.</text>
</comment>
<dbReference type="Gene3D" id="1.10.720.30">
    <property type="entry name" value="SAP domain"/>
    <property type="match status" value="1"/>
</dbReference>
<dbReference type="PANTHER" id="PTHR46551:SF1">
    <property type="entry name" value="SAP DOMAIN-CONTAINING RIBONUCLEOPROTEIN"/>
    <property type="match status" value="1"/>
</dbReference>
<proteinExistence type="inferred from homology"/>
<dbReference type="Pfam" id="PF18592">
    <property type="entry name" value="Tho1_MOS11_C"/>
    <property type="match status" value="1"/>
</dbReference>
<dbReference type="InterPro" id="IPR040746">
    <property type="entry name" value="THO1_MOS11_C"/>
</dbReference>
<dbReference type="SUPFAM" id="SSF68906">
    <property type="entry name" value="SAP domain"/>
    <property type="match status" value="1"/>
</dbReference>
<dbReference type="InterPro" id="IPR052240">
    <property type="entry name" value="SAP_domain_ribonucleoprotein"/>
</dbReference>